<protein>
    <submittedName>
        <fullName evidence="2">Uncharacterized protein</fullName>
    </submittedName>
</protein>
<evidence type="ECO:0000313" key="3">
    <source>
        <dbReference type="Proteomes" id="UP001187192"/>
    </source>
</evidence>
<feature type="compositionally biased region" description="Basic residues" evidence="1">
    <location>
        <begin position="183"/>
        <end position="204"/>
    </location>
</feature>
<feature type="region of interest" description="Disordered" evidence="1">
    <location>
        <begin position="355"/>
        <end position="386"/>
    </location>
</feature>
<reference evidence="2" key="1">
    <citation type="submission" date="2023-07" db="EMBL/GenBank/DDBJ databases">
        <title>draft genome sequence of fig (Ficus carica).</title>
        <authorList>
            <person name="Takahashi T."/>
            <person name="Nishimura K."/>
        </authorList>
    </citation>
    <scope>NUCLEOTIDE SEQUENCE</scope>
</reference>
<proteinExistence type="predicted"/>
<comment type="caution">
    <text evidence="2">The sequence shown here is derived from an EMBL/GenBank/DDBJ whole genome shotgun (WGS) entry which is preliminary data.</text>
</comment>
<dbReference type="AlphaFoldDB" id="A0AA88JA36"/>
<sequence>MHHYQLAIPQLMPNGMRVFLGLIVLVDEAGVELSVDDILAIYYPLAKAFYPLRGLLRKELKKPPPKALLFKEKLEQLLALPNREWDEINVPKRLRASSLWKDFVELKTSIIKRIPSWVDWPFMIRGALRRLFGTPLPSCEDEGTKEAAKAVAAKKTARGNEPPPLPVIESSPEPLVMHVQSPAKKRKAGKKPKRKVSAKRKKASKASTSETDAELRKSKQDDQSIEVNLPPGTSLLQNRNLSVEVVRQLLSVVDLDTINDGRIHNHLDDLLWDGLKSNLRALRLIYRTTDKVVEQKKLIKELEDKDKDHGEKLLNIERKFKNVKASANDLIAELQKYKQGLLIDAGVEEEIELYEDSPAEAGESSSAPADVSAPSLNEPKHVFAEP</sequence>
<evidence type="ECO:0000256" key="1">
    <source>
        <dbReference type="SAM" id="MobiDB-lite"/>
    </source>
</evidence>
<name>A0AA88JA36_FICCA</name>
<accession>A0AA88JA36</accession>
<gene>
    <name evidence="2" type="ORF">TIFTF001_033985</name>
</gene>
<organism evidence="2 3">
    <name type="scientific">Ficus carica</name>
    <name type="common">Common fig</name>
    <dbReference type="NCBI Taxonomy" id="3494"/>
    <lineage>
        <taxon>Eukaryota</taxon>
        <taxon>Viridiplantae</taxon>
        <taxon>Streptophyta</taxon>
        <taxon>Embryophyta</taxon>
        <taxon>Tracheophyta</taxon>
        <taxon>Spermatophyta</taxon>
        <taxon>Magnoliopsida</taxon>
        <taxon>eudicotyledons</taxon>
        <taxon>Gunneridae</taxon>
        <taxon>Pentapetalae</taxon>
        <taxon>rosids</taxon>
        <taxon>fabids</taxon>
        <taxon>Rosales</taxon>
        <taxon>Moraceae</taxon>
        <taxon>Ficeae</taxon>
        <taxon>Ficus</taxon>
    </lineage>
</organism>
<feature type="compositionally biased region" description="Basic and acidic residues" evidence="1">
    <location>
        <begin position="213"/>
        <end position="222"/>
    </location>
</feature>
<dbReference type="Proteomes" id="UP001187192">
    <property type="component" value="Unassembled WGS sequence"/>
</dbReference>
<evidence type="ECO:0000313" key="2">
    <source>
        <dbReference type="EMBL" id="GMN64911.1"/>
    </source>
</evidence>
<keyword evidence="3" id="KW-1185">Reference proteome</keyword>
<feature type="compositionally biased region" description="Low complexity" evidence="1">
    <location>
        <begin position="359"/>
        <end position="375"/>
    </location>
</feature>
<dbReference type="EMBL" id="BTGU01000200">
    <property type="protein sequence ID" value="GMN64911.1"/>
    <property type="molecule type" value="Genomic_DNA"/>
</dbReference>
<feature type="region of interest" description="Disordered" evidence="1">
    <location>
        <begin position="139"/>
        <end position="231"/>
    </location>
</feature>